<keyword evidence="5" id="KW-1185">Reference proteome</keyword>
<evidence type="ECO:0000259" key="1">
    <source>
        <dbReference type="Pfam" id="PF05050"/>
    </source>
</evidence>
<accession>A0A564G490</accession>
<dbReference type="Proteomes" id="UP001055303">
    <property type="component" value="Unassembled WGS sequence"/>
</dbReference>
<reference evidence="3 4" key="1">
    <citation type="submission" date="2019-06" db="EMBL/GenBank/DDBJ databases">
        <authorList>
            <person name="Rodrigo-Torres L."/>
            <person name="Arahal R. D."/>
            <person name="Lucena T."/>
        </authorList>
    </citation>
    <scope>NUCLEOTIDE SEQUENCE [LARGE SCALE GENOMIC DNA]</scope>
    <source>
        <strain evidence="3 4">SW08-7</strain>
    </source>
</reference>
<evidence type="ECO:0000313" key="3">
    <source>
        <dbReference type="EMBL" id="VUF15117.1"/>
    </source>
</evidence>
<dbReference type="Pfam" id="PF05050">
    <property type="entry name" value="Methyltransf_21"/>
    <property type="match status" value="1"/>
</dbReference>
<dbReference type="NCBIfam" id="TIGR01444">
    <property type="entry name" value="fkbM_fam"/>
    <property type="match status" value="1"/>
</dbReference>
<reference evidence="2" key="2">
    <citation type="journal article" date="2021" name="Front. Microbiol.">
        <title>Comprehensive Comparative Genomics and Phenotyping of Methylobacterium Species.</title>
        <authorList>
            <person name="Alessa O."/>
            <person name="Ogura Y."/>
            <person name="Fujitani Y."/>
            <person name="Takami H."/>
            <person name="Hayashi T."/>
            <person name="Sahin N."/>
            <person name="Tani A."/>
        </authorList>
    </citation>
    <scope>NUCLEOTIDE SEQUENCE</scope>
    <source>
        <strain evidence="2">DSM 22415</strain>
    </source>
</reference>
<name>A0A564G490_9HYPH</name>
<dbReference type="SUPFAM" id="SSF53335">
    <property type="entry name" value="S-adenosyl-L-methionine-dependent methyltransferases"/>
    <property type="match status" value="1"/>
</dbReference>
<protein>
    <recommendedName>
        <fullName evidence="1">Methyltransferase FkbM domain-containing protein</fullName>
    </recommendedName>
</protein>
<proteinExistence type="predicted"/>
<evidence type="ECO:0000313" key="4">
    <source>
        <dbReference type="Proteomes" id="UP000401717"/>
    </source>
</evidence>
<gene>
    <name evidence="2" type="ORF">IFDJLNFL_4081</name>
    <name evidence="3" type="ORF">MTDSW087_04850</name>
</gene>
<dbReference type="Gene3D" id="3.40.50.150">
    <property type="entry name" value="Vaccinia Virus protein VP39"/>
    <property type="match status" value="1"/>
</dbReference>
<dbReference type="OrthoDB" id="7846612at2"/>
<dbReference type="InterPro" id="IPR006342">
    <property type="entry name" value="FkbM_mtfrase"/>
</dbReference>
<dbReference type="InterPro" id="IPR052514">
    <property type="entry name" value="SAM-dependent_MTase"/>
</dbReference>
<reference evidence="2" key="3">
    <citation type="submission" date="2021-08" db="EMBL/GenBank/DDBJ databases">
        <authorList>
            <person name="Tani A."/>
            <person name="Ola A."/>
            <person name="Ogura Y."/>
            <person name="Katsura K."/>
            <person name="Hayashi T."/>
        </authorList>
    </citation>
    <scope>NUCLEOTIDE SEQUENCE</scope>
    <source>
        <strain evidence="2">DSM 22415</strain>
    </source>
</reference>
<organism evidence="3 4">
    <name type="scientific">Methylobacterium dankookense</name>
    <dbReference type="NCBI Taxonomy" id="560405"/>
    <lineage>
        <taxon>Bacteria</taxon>
        <taxon>Pseudomonadati</taxon>
        <taxon>Pseudomonadota</taxon>
        <taxon>Alphaproteobacteria</taxon>
        <taxon>Hyphomicrobiales</taxon>
        <taxon>Methylobacteriaceae</taxon>
        <taxon>Methylobacterium</taxon>
    </lineage>
</organism>
<evidence type="ECO:0000313" key="2">
    <source>
        <dbReference type="EMBL" id="GJD58166.1"/>
    </source>
</evidence>
<dbReference type="InterPro" id="IPR029063">
    <property type="entry name" value="SAM-dependent_MTases_sf"/>
</dbReference>
<feature type="domain" description="Methyltransferase FkbM" evidence="1">
    <location>
        <begin position="59"/>
        <end position="200"/>
    </location>
</feature>
<dbReference type="PANTHER" id="PTHR34203:SF15">
    <property type="entry name" value="SLL1173 PROTEIN"/>
    <property type="match status" value="1"/>
</dbReference>
<dbReference type="RefSeq" id="WP_144767421.1">
    <property type="nucleotide sequence ID" value="NZ_BPQI01000133.1"/>
</dbReference>
<dbReference type="Proteomes" id="UP000401717">
    <property type="component" value="Unassembled WGS sequence"/>
</dbReference>
<dbReference type="AlphaFoldDB" id="A0A564G490"/>
<evidence type="ECO:0000313" key="5">
    <source>
        <dbReference type="Proteomes" id="UP001055303"/>
    </source>
</evidence>
<dbReference type="EMBL" id="BPQI01000133">
    <property type="protein sequence ID" value="GJD58166.1"/>
    <property type="molecule type" value="Genomic_DNA"/>
</dbReference>
<sequence length="423" mass="46977">MSDLQLKEHTFIVGDKHFSISNDAADSLLAGSLGDENTWEPWQLKLYARLVHADSICLDVGGNIGTSAIAMAHYAQNGHVYTFEPVKRTFSILSLNLRNNKVENVTPSNIGISNEVGEATIRVDRSLLGNARRVDDATAASDELHYNETFKMQPLDTWMSENNIKRADLIKVDVEGFELEVIEGGQKAFFGDERTVSIFEFGIEPQRQARPRKDRETPRDVSFFLKLKTAFKYIFLIGRDEKLYPVKDYAQLRFMMLAGYPVEDLLCCHIVPSSIKDLISPNFIMSPIIPETGIIPTDGNGIVVAYNRGSDGWSFPSPHSSGTRSSYVVSLSKPASLRVELNSVNSKASRLSSCVAILVVGDREYCVDVLDRSVSLDLHLPAGVTHLFVETDSVLHSADYFGNPGDQRQIGVRLNLPDFEATL</sequence>
<dbReference type="EMBL" id="CABFVH010000046">
    <property type="protein sequence ID" value="VUF15117.1"/>
    <property type="molecule type" value="Genomic_DNA"/>
</dbReference>
<dbReference type="PANTHER" id="PTHR34203">
    <property type="entry name" value="METHYLTRANSFERASE, FKBM FAMILY PROTEIN"/>
    <property type="match status" value="1"/>
</dbReference>